<keyword evidence="7" id="KW-0406">Ion transport</keyword>
<dbReference type="GO" id="GO:0042910">
    <property type="term" value="F:xenobiotic transmembrane transporter activity"/>
    <property type="evidence" value="ECO:0007669"/>
    <property type="project" value="InterPro"/>
</dbReference>
<dbReference type="PIRSF" id="PIRSF006603">
    <property type="entry name" value="DinF"/>
    <property type="match status" value="1"/>
</dbReference>
<evidence type="ECO:0000256" key="3">
    <source>
        <dbReference type="ARBA" id="ARBA00022449"/>
    </source>
</evidence>
<keyword evidence="12" id="KW-1185">Reference proteome</keyword>
<dbReference type="AlphaFoldDB" id="A0A6C2CJN6"/>
<evidence type="ECO:0000313" key="12">
    <source>
        <dbReference type="Proteomes" id="UP000389128"/>
    </source>
</evidence>
<feature type="transmembrane region" description="Helical" evidence="10">
    <location>
        <begin position="184"/>
        <end position="212"/>
    </location>
</feature>
<feature type="transmembrane region" description="Helical" evidence="10">
    <location>
        <begin position="422"/>
        <end position="443"/>
    </location>
</feature>
<keyword evidence="8 10" id="KW-0472">Membrane</keyword>
<comment type="subcellular location">
    <subcellularLocation>
        <location evidence="1">Cell inner membrane</location>
        <topology evidence="1">Multi-pass membrane protein</topology>
    </subcellularLocation>
</comment>
<feature type="transmembrane region" description="Helical" evidence="10">
    <location>
        <begin position="158"/>
        <end position="178"/>
    </location>
</feature>
<feature type="transmembrane region" description="Helical" evidence="10">
    <location>
        <begin position="51"/>
        <end position="72"/>
    </location>
</feature>
<name>A0A6C2CJN6_9RHOO</name>
<evidence type="ECO:0000256" key="8">
    <source>
        <dbReference type="ARBA" id="ARBA00023136"/>
    </source>
</evidence>
<dbReference type="RefSeq" id="WP_148580738.1">
    <property type="nucleotide sequence ID" value="NZ_JAVEUW010000049.1"/>
</dbReference>
<feature type="transmembrane region" description="Helical" evidence="10">
    <location>
        <begin position="316"/>
        <end position="336"/>
    </location>
</feature>
<keyword evidence="3" id="KW-0050">Antiport</keyword>
<feature type="transmembrane region" description="Helical" evidence="10">
    <location>
        <begin position="92"/>
        <end position="109"/>
    </location>
</feature>
<evidence type="ECO:0000256" key="5">
    <source>
        <dbReference type="ARBA" id="ARBA00022692"/>
    </source>
</evidence>
<feature type="transmembrane region" description="Helical" evidence="10">
    <location>
        <begin position="389"/>
        <end position="410"/>
    </location>
</feature>
<dbReference type="Pfam" id="PF01554">
    <property type="entry name" value="MatE"/>
    <property type="match status" value="2"/>
</dbReference>
<dbReference type="InterPro" id="IPR002528">
    <property type="entry name" value="MATE_fam"/>
</dbReference>
<gene>
    <name evidence="11" type="ORF">ETQ85_19385</name>
</gene>
<dbReference type="EMBL" id="SDKK01000021">
    <property type="protein sequence ID" value="TYC54390.1"/>
    <property type="molecule type" value="Genomic_DNA"/>
</dbReference>
<dbReference type="CDD" id="cd13131">
    <property type="entry name" value="MATE_NorM_like"/>
    <property type="match status" value="1"/>
</dbReference>
<dbReference type="NCBIfam" id="TIGR00797">
    <property type="entry name" value="matE"/>
    <property type="match status" value="1"/>
</dbReference>
<evidence type="ECO:0000256" key="10">
    <source>
        <dbReference type="SAM" id="Phobius"/>
    </source>
</evidence>
<protein>
    <recommendedName>
        <fullName evidence="9">Multidrug-efflux transporter</fullName>
    </recommendedName>
</protein>
<feature type="transmembrane region" description="Helical" evidence="10">
    <location>
        <begin position="282"/>
        <end position="304"/>
    </location>
</feature>
<keyword evidence="4" id="KW-1003">Cell membrane</keyword>
<keyword evidence="5 10" id="KW-0812">Transmembrane</keyword>
<dbReference type="PANTHER" id="PTHR43298:SF2">
    <property type="entry name" value="FMN_FAD EXPORTER YEEO-RELATED"/>
    <property type="match status" value="1"/>
</dbReference>
<keyword evidence="2" id="KW-0813">Transport</keyword>
<dbReference type="GO" id="GO:0015297">
    <property type="term" value="F:antiporter activity"/>
    <property type="evidence" value="ECO:0007669"/>
    <property type="project" value="UniProtKB-KW"/>
</dbReference>
<feature type="transmembrane region" description="Helical" evidence="10">
    <location>
        <begin position="356"/>
        <end position="377"/>
    </location>
</feature>
<evidence type="ECO:0000256" key="9">
    <source>
        <dbReference type="ARBA" id="ARBA00031636"/>
    </source>
</evidence>
<comment type="caution">
    <text evidence="11">The sequence shown here is derived from an EMBL/GenBank/DDBJ whole genome shotgun (WGS) entry which is preliminary data.</text>
</comment>
<reference evidence="11 12" key="1">
    <citation type="submission" date="2019-01" db="EMBL/GenBank/DDBJ databases">
        <title>Zoogloea oleivorans genome sequencing and assembly.</title>
        <authorList>
            <person name="Tancsics A."/>
            <person name="Farkas M."/>
            <person name="Kriszt B."/>
            <person name="Maroti G."/>
            <person name="Horvath B."/>
        </authorList>
    </citation>
    <scope>NUCLEOTIDE SEQUENCE [LARGE SCALE GENOMIC DNA]</scope>
    <source>
        <strain evidence="11 12">Buc</strain>
    </source>
</reference>
<dbReference type="InterPro" id="IPR048279">
    <property type="entry name" value="MdtK-like"/>
</dbReference>
<dbReference type="OrthoDB" id="9780160at2"/>
<evidence type="ECO:0000256" key="2">
    <source>
        <dbReference type="ARBA" id="ARBA00022448"/>
    </source>
</evidence>
<evidence type="ECO:0000256" key="6">
    <source>
        <dbReference type="ARBA" id="ARBA00022989"/>
    </source>
</evidence>
<evidence type="ECO:0000256" key="1">
    <source>
        <dbReference type="ARBA" id="ARBA00004429"/>
    </source>
</evidence>
<feature type="transmembrane region" description="Helical" evidence="10">
    <location>
        <begin position="240"/>
        <end position="262"/>
    </location>
</feature>
<dbReference type="PANTHER" id="PTHR43298">
    <property type="entry name" value="MULTIDRUG RESISTANCE PROTEIN NORM-RELATED"/>
    <property type="match status" value="1"/>
</dbReference>
<dbReference type="GO" id="GO:0005886">
    <property type="term" value="C:plasma membrane"/>
    <property type="evidence" value="ECO:0007669"/>
    <property type="project" value="UniProtKB-SubCell"/>
</dbReference>
<proteinExistence type="predicted"/>
<organism evidence="11 12">
    <name type="scientific">Zoogloea oleivorans</name>
    <dbReference type="NCBI Taxonomy" id="1552750"/>
    <lineage>
        <taxon>Bacteria</taxon>
        <taxon>Pseudomonadati</taxon>
        <taxon>Pseudomonadota</taxon>
        <taxon>Betaproteobacteria</taxon>
        <taxon>Rhodocyclales</taxon>
        <taxon>Zoogloeaceae</taxon>
        <taxon>Zoogloea</taxon>
    </lineage>
</organism>
<accession>A0A6C2CJN6</accession>
<evidence type="ECO:0000313" key="11">
    <source>
        <dbReference type="EMBL" id="TYC54390.1"/>
    </source>
</evidence>
<dbReference type="InterPro" id="IPR050222">
    <property type="entry name" value="MATE_MdtK"/>
</dbReference>
<sequence>MSAQPSLSRRILDLAWPVLVAQLSSMTQMVSDTVLTGHYGTTDLAAVAVGSGIYISIVMLMVGILQAVAPTVAHHVGAGRTEAIGPSVQQGFWLALALAIPAVLFLRQPDWLMQLSEMSPEVEGGARDYLSTIAWGLPAVLLYRTFYAFTNALGRTRVLMVISLTTTAVHIPLSWALINGHLGFAPLGGMGCAVSSAIICWLALSCALVHVLRNPAYAPYHLFSHWQPPRAGPIGELLRLGIPMGFSSFVEITAFTLIALLVAKLGATVVAGHRIVGNLSALIYMLPLALAIATLVLVGQAVGARDGIGARHAAKTGILLATGLSTLVSIAMWLASDAILAAYTSDPAVRKLAGSLVIYICLYQFFDAIQTVAAHALRGYKITFGPMLVHTLCFWGIGLAGGYWLAFYGLGSALPPQGVAGFWQASVLSNVAAAVLFGGYLHIVSSNAKHGAPAPA</sequence>
<dbReference type="Proteomes" id="UP000389128">
    <property type="component" value="Unassembled WGS sequence"/>
</dbReference>
<evidence type="ECO:0000256" key="7">
    <source>
        <dbReference type="ARBA" id="ARBA00023065"/>
    </source>
</evidence>
<keyword evidence="6 10" id="KW-1133">Transmembrane helix</keyword>
<evidence type="ECO:0000256" key="4">
    <source>
        <dbReference type="ARBA" id="ARBA00022475"/>
    </source>
</evidence>
<dbReference type="GO" id="GO:0006811">
    <property type="term" value="P:monoatomic ion transport"/>
    <property type="evidence" value="ECO:0007669"/>
    <property type="project" value="UniProtKB-KW"/>
</dbReference>